<feature type="transmembrane region" description="Helical" evidence="1">
    <location>
        <begin position="72"/>
        <end position="91"/>
    </location>
</feature>
<dbReference type="Proteomes" id="UP000050961">
    <property type="component" value="Unassembled WGS sequence"/>
</dbReference>
<feature type="transmembrane region" description="Helical" evidence="1">
    <location>
        <begin position="12"/>
        <end position="30"/>
    </location>
</feature>
<name>A0A023CX54_9LACO</name>
<dbReference type="EMBL" id="AYZF01000008">
    <property type="protein sequence ID" value="KRN06965.1"/>
    <property type="molecule type" value="Genomic_DNA"/>
</dbReference>
<keyword evidence="1" id="KW-0472">Membrane</keyword>
<keyword evidence="1" id="KW-1133">Transmembrane helix</keyword>
<protein>
    <submittedName>
        <fullName evidence="2">Uncharacterized protein</fullName>
    </submittedName>
</protein>
<comment type="caution">
    <text evidence="2">The sequence shown here is derived from an EMBL/GenBank/DDBJ whole genome shotgun (WGS) entry which is preliminary data.</text>
</comment>
<sequence length="93" mass="10725">MPTPPKFLVLLNRYSVTAFFTIIAIIDLFLSREPLTARFLFLAWNFGTALLNEKLLFHFFYASSSSSRYAKLKAVLCLWQVVLAVLGFYLVRL</sequence>
<organism evidence="2 3">
    <name type="scientific">Liquorilactobacillus sucicola DSM 21376 = JCM 15457</name>
    <dbReference type="NCBI Taxonomy" id="1423806"/>
    <lineage>
        <taxon>Bacteria</taxon>
        <taxon>Bacillati</taxon>
        <taxon>Bacillota</taxon>
        <taxon>Bacilli</taxon>
        <taxon>Lactobacillales</taxon>
        <taxon>Lactobacillaceae</taxon>
        <taxon>Liquorilactobacillus</taxon>
    </lineage>
</organism>
<dbReference type="PATRIC" id="fig|1423806.3.peg.537"/>
<evidence type="ECO:0000313" key="3">
    <source>
        <dbReference type="Proteomes" id="UP000050961"/>
    </source>
</evidence>
<dbReference type="AlphaFoldDB" id="A0A023CX54"/>
<accession>A0A023CX54</accession>
<feature type="transmembrane region" description="Helical" evidence="1">
    <location>
        <begin position="39"/>
        <end position="60"/>
    </location>
</feature>
<evidence type="ECO:0000313" key="2">
    <source>
        <dbReference type="EMBL" id="KRN06965.1"/>
    </source>
</evidence>
<proteinExistence type="predicted"/>
<keyword evidence="1" id="KW-0812">Transmembrane</keyword>
<evidence type="ECO:0000256" key="1">
    <source>
        <dbReference type="SAM" id="Phobius"/>
    </source>
</evidence>
<gene>
    <name evidence="2" type="ORF">FD15_GL000528</name>
</gene>
<reference evidence="2 3" key="1">
    <citation type="journal article" date="2015" name="Genome Announc.">
        <title>Expanding the biotechnology potential of lactobacilli through comparative genomics of 213 strains and associated genera.</title>
        <authorList>
            <person name="Sun Z."/>
            <person name="Harris H.M."/>
            <person name="McCann A."/>
            <person name="Guo C."/>
            <person name="Argimon S."/>
            <person name="Zhang W."/>
            <person name="Yang X."/>
            <person name="Jeffery I.B."/>
            <person name="Cooney J.C."/>
            <person name="Kagawa T.F."/>
            <person name="Liu W."/>
            <person name="Song Y."/>
            <person name="Salvetti E."/>
            <person name="Wrobel A."/>
            <person name="Rasinkangas P."/>
            <person name="Parkhill J."/>
            <person name="Rea M.C."/>
            <person name="O'Sullivan O."/>
            <person name="Ritari J."/>
            <person name="Douillard F.P."/>
            <person name="Paul Ross R."/>
            <person name="Yang R."/>
            <person name="Briner A.E."/>
            <person name="Felis G.E."/>
            <person name="de Vos W.M."/>
            <person name="Barrangou R."/>
            <person name="Klaenhammer T.R."/>
            <person name="Caufield P.W."/>
            <person name="Cui Y."/>
            <person name="Zhang H."/>
            <person name="O'Toole P.W."/>
        </authorList>
    </citation>
    <scope>NUCLEOTIDE SEQUENCE [LARGE SCALE GENOMIC DNA]</scope>
    <source>
        <strain evidence="2 3">DSM 21376</strain>
    </source>
</reference>
<keyword evidence="3" id="KW-1185">Reference proteome</keyword>